<dbReference type="PROSITE" id="PS50885">
    <property type="entry name" value="HAMP"/>
    <property type="match status" value="1"/>
</dbReference>
<keyword evidence="12 16" id="KW-1133">Transmembrane helix</keyword>
<dbReference type="InterPro" id="IPR003018">
    <property type="entry name" value="GAF"/>
</dbReference>
<evidence type="ECO:0000256" key="10">
    <source>
        <dbReference type="ARBA" id="ARBA00022777"/>
    </source>
</evidence>
<evidence type="ECO:0000256" key="5">
    <source>
        <dbReference type="ARBA" id="ARBA00022519"/>
    </source>
</evidence>
<evidence type="ECO:0000256" key="7">
    <source>
        <dbReference type="ARBA" id="ARBA00022679"/>
    </source>
</evidence>
<evidence type="ECO:0000259" key="18">
    <source>
        <dbReference type="PROSITE" id="PS50885"/>
    </source>
</evidence>
<dbReference type="PIRSF" id="PIRSF003167">
    <property type="entry name" value="STHK_NarX/NarQ"/>
    <property type="match status" value="1"/>
</dbReference>
<accession>A0A1J5QJF3</accession>
<evidence type="ECO:0000256" key="8">
    <source>
        <dbReference type="ARBA" id="ARBA00022692"/>
    </source>
</evidence>
<dbReference type="SUPFAM" id="SSF55781">
    <property type="entry name" value="GAF domain-like"/>
    <property type="match status" value="1"/>
</dbReference>
<dbReference type="SMART" id="SM00387">
    <property type="entry name" value="HATPase_c"/>
    <property type="match status" value="1"/>
</dbReference>
<dbReference type="GO" id="GO:0000155">
    <property type="term" value="F:phosphorelay sensor kinase activity"/>
    <property type="evidence" value="ECO:0007669"/>
    <property type="project" value="InterPro"/>
</dbReference>
<dbReference type="InterPro" id="IPR050482">
    <property type="entry name" value="Sensor_HK_TwoCompSys"/>
</dbReference>
<proteinExistence type="predicted"/>
<dbReference type="InterPro" id="IPR011712">
    <property type="entry name" value="Sig_transdc_His_kin_sub3_dim/P"/>
</dbReference>
<evidence type="ECO:0000256" key="11">
    <source>
        <dbReference type="ARBA" id="ARBA00022840"/>
    </source>
</evidence>
<evidence type="ECO:0000313" key="19">
    <source>
        <dbReference type="EMBL" id="OIQ76141.1"/>
    </source>
</evidence>
<dbReference type="SUPFAM" id="SSF55874">
    <property type="entry name" value="ATPase domain of HSP90 chaperone/DNA topoisomerase II/histidine kinase"/>
    <property type="match status" value="1"/>
</dbReference>
<dbReference type="InterPro" id="IPR029016">
    <property type="entry name" value="GAF-like_dom_sf"/>
</dbReference>
<dbReference type="InterPro" id="IPR003660">
    <property type="entry name" value="HAMP_dom"/>
</dbReference>
<evidence type="ECO:0000256" key="2">
    <source>
        <dbReference type="ARBA" id="ARBA00004429"/>
    </source>
</evidence>
<name>A0A1J5QJF3_9ZZZZ</name>
<dbReference type="Pfam" id="PF13675">
    <property type="entry name" value="PilJ"/>
    <property type="match status" value="1"/>
</dbReference>
<keyword evidence="14" id="KW-0175">Coiled coil</keyword>
<keyword evidence="10" id="KW-0418">Kinase</keyword>
<dbReference type="Pfam" id="PF02518">
    <property type="entry name" value="HATPase_c"/>
    <property type="match status" value="1"/>
</dbReference>
<dbReference type="GO" id="GO:0005886">
    <property type="term" value="C:plasma membrane"/>
    <property type="evidence" value="ECO:0007669"/>
    <property type="project" value="UniProtKB-SubCell"/>
</dbReference>
<gene>
    <name evidence="19" type="primary">narX_12</name>
    <name evidence="19" type="ORF">GALL_421820</name>
</gene>
<sequence>MPMPQRWTLTGKIALFAGLFLVLSLLSVGSTLWISWNLEGGAAAVNEAGRLRMMTYRLALSSAAPGRASVAQDVAHMQDSLELLRTGSQARPLFVPWDSTIRQRYAAVRAAWKQLAPRWLNPALGPPISRPELDHFVAQIDALVTAIEHRLDFWTTVLHAFQMAMAALVVIGALLMFYAGYLFVLDPVGRLSRGVAALEGGDYAARVNVEFSDELGDLAAGFNRMAEQLQTDHAELENRVRQKTADLQTEQQRLAALYEVSALVSRAQSLEELSGAFTPAIKRIVGADAVMLRWTDEAAQRYVLLAAEGMPQAITEDEGCLLAGTCHCGQAQTDTGPQVVHFRKPGEQALDPDMDEPCAEAGFATLVSVPVSTQHRVLGEIDLFYRARHDDDPAQLALLEALSGHLAVAMEGLRSAALEREAAVAQERALLARELHDSIAQALAFMKIQLQLLRSALKSNDPARVEATVDELDAGVRESLADVRELLLHFRTRTREQDFEPALRSTLQKFELQSGVQTRLQFNGHGQPLDPDIQVQVLHVLQESLSNVRKHARAGLVTLDVSSLPSWRFEIRDDGLGFDVRQRAADALAHVGLQIMRERAANIGASLSIESIPGQGTRVVLELPQPAPLSATQRPGRDADAESAHAA</sequence>
<feature type="compositionally biased region" description="Basic and acidic residues" evidence="15">
    <location>
        <begin position="635"/>
        <end position="647"/>
    </location>
</feature>
<dbReference type="Pfam" id="PF01590">
    <property type="entry name" value="GAF"/>
    <property type="match status" value="1"/>
</dbReference>
<evidence type="ECO:0000256" key="16">
    <source>
        <dbReference type="SAM" id="Phobius"/>
    </source>
</evidence>
<evidence type="ECO:0000256" key="1">
    <source>
        <dbReference type="ARBA" id="ARBA00000085"/>
    </source>
</evidence>
<protein>
    <recommendedName>
        <fullName evidence="3">histidine kinase</fullName>
        <ecNumber evidence="3">2.7.13.3</ecNumber>
    </recommendedName>
</protein>
<evidence type="ECO:0000259" key="17">
    <source>
        <dbReference type="PROSITE" id="PS50109"/>
    </source>
</evidence>
<keyword evidence="9" id="KW-0547">Nucleotide-binding</keyword>
<dbReference type="EMBL" id="MLJW01001955">
    <property type="protein sequence ID" value="OIQ76141.1"/>
    <property type="molecule type" value="Genomic_DNA"/>
</dbReference>
<evidence type="ECO:0000256" key="15">
    <source>
        <dbReference type="SAM" id="MobiDB-lite"/>
    </source>
</evidence>
<keyword evidence="13 16" id="KW-0472">Membrane</keyword>
<feature type="coiled-coil region" evidence="14">
    <location>
        <begin position="219"/>
        <end position="253"/>
    </location>
</feature>
<feature type="transmembrane region" description="Helical" evidence="16">
    <location>
        <begin position="160"/>
        <end position="184"/>
    </location>
</feature>
<evidence type="ECO:0000256" key="12">
    <source>
        <dbReference type="ARBA" id="ARBA00022989"/>
    </source>
</evidence>
<evidence type="ECO:0000256" key="13">
    <source>
        <dbReference type="ARBA" id="ARBA00023136"/>
    </source>
</evidence>
<dbReference type="PROSITE" id="PS50109">
    <property type="entry name" value="HIS_KIN"/>
    <property type="match status" value="1"/>
</dbReference>
<dbReference type="SUPFAM" id="SSF158472">
    <property type="entry name" value="HAMP domain-like"/>
    <property type="match status" value="1"/>
</dbReference>
<dbReference type="InterPro" id="IPR042295">
    <property type="entry name" value="NarX-like_N_sf"/>
</dbReference>
<dbReference type="GO" id="GO:0046983">
    <property type="term" value="F:protein dimerization activity"/>
    <property type="evidence" value="ECO:0007669"/>
    <property type="project" value="InterPro"/>
</dbReference>
<evidence type="ECO:0000256" key="14">
    <source>
        <dbReference type="SAM" id="Coils"/>
    </source>
</evidence>
<dbReference type="SMART" id="SM00304">
    <property type="entry name" value="HAMP"/>
    <property type="match status" value="1"/>
</dbReference>
<dbReference type="PANTHER" id="PTHR24421:SF10">
    <property type="entry name" value="NITRATE_NITRITE SENSOR PROTEIN NARQ"/>
    <property type="match status" value="1"/>
</dbReference>
<dbReference type="InterPro" id="IPR003594">
    <property type="entry name" value="HATPase_dom"/>
</dbReference>
<evidence type="ECO:0000256" key="3">
    <source>
        <dbReference type="ARBA" id="ARBA00012438"/>
    </source>
</evidence>
<dbReference type="Gene3D" id="3.30.450.40">
    <property type="match status" value="1"/>
</dbReference>
<dbReference type="Pfam" id="PF00672">
    <property type="entry name" value="HAMP"/>
    <property type="match status" value="1"/>
</dbReference>
<dbReference type="Gene3D" id="3.30.565.10">
    <property type="entry name" value="Histidine kinase-like ATPase, C-terminal domain"/>
    <property type="match status" value="1"/>
</dbReference>
<evidence type="ECO:0000256" key="6">
    <source>
        <dbReference type="ARBA" id="ARBA00022553"/>
    </source>
</evidence>
<dbReference type="CDD" id="cd16917">
    <property type="entry name" value="HATPase_UhpB-NarQ-NarX-like"/>
    <property type="match status" value="1"/>
</dbReference>
<dbReference type="CDD" id="cd06225">
    <property type="entry name" value="HAMP"/>
    <property type="match status" value="1"/>
</dbReference>
<comment type="subcellular location">
    <subcellularLocation>
        <location evidence="2">Cell inner membrane</location>
        <topology evidence="2">Multi-pass membrane protein</topology>
    </subcellularLocation>
</comment>
<dbReference type="InterPro" id="IPR005467">
    <property type="entry name" value="His_kinase_dom"/>
</dbReference>
<evidence type="ECO:0000256" key="4">
    <source>
        <dbReference type="ARBA" id="ARBA00022475"/>
    </source>
</evidence>
<dbReference type="GO" id="GO:0005524">
    <property type="term" value="F:ATP binding"/>
    <property type="evidence" value="ECO:0007669"/>
    <property type="project" value="UniProtKB-KW"/>
</dbReference>
<dbReference type="Gene3D" id="1.20.120.960">
    <property type="entry name" value="Histidine kinase NarX, sensor domain"/>
    <property type="match status" value="1"/>
</dbReference>
<keyword evidence="7 19" id="KW-0808">Transferase</keyword>
<keyword evidence="6" id="KW-0597">Phosphoprotein</keyword>
<keyword evidence="5" id="KW-0997">Cell inner membrane</keyword>
<dbReference type="Gene3D" id="1.20.5.1930">
    <property type="match status" value="1"/>
</dbReference>
<dbReference type="AlphaFoldDB" id="A0A1J5QJF3"/>
<feature type="domain" description="Histidine kinase" evidence="17">
    <location>
        <begin position="430"/>
        <end position="627"/>
    </location>
</feature>
<dbReference type="Gene3D" id="6.10.340.10">
    <property type="match status" value="1"/>
</dbReference>
<keyword evidence="8 16" id="KW-0812">Transmembrane</keyword>
<comment type="caution">
    <text evidence="19">The sequence shown here is derived from an EMBL/GenBank/DDBJ whole genome shotgun (WGS) entry which is preliminary data.</text>
</comment>
<dbReference type="InterPro" id="IPR016380">
    <property type="entry name" value="Sig_transdc_His_kin_NarX/NarQ"/>
</dbReference>
<dbReference type="PANTHER" id="PTHR24421">
    <property type="entry name" value="NITRATE/NITRITE SENSOR PROTEIN NARX-RELATED"/>
    <property type="match status" value="1"/>
</dbReference>
<reference evidence="19" key="1">
    <citation type="submission" date="2016-10" db="EMBL/GenBank/DDBJ databases">
        <title>Sequence of Gallionella enrichment culture.</title>
        <authorList>
            <person name="Poehlein A."/>
            <person name="Muehling M."/>
            <person name="Daniel R."/>
        </authorList>
    </citation>
    <scope>NUCLEOTIDE SEQUENCE</scope>
</reference>
<feature type="domain" description="HAMP" evidence="18">
    <location>
        <begin position="182"/>
        <end position="234"/>
    </location>
</feature>
<organism evidence="19">
    <name type="scientific">mine drainage metagenome</name>
    <dbReference type="NCBI Taxonomy" id="410659"/>
    <lineage>
        <taxon>unclassified sequences</taxon>
        <taxon>metagenomes</taxon>
        <taxon>ecological metagenomes</taxon>
    </lineage>
</organism>
<keyword evidence="11" id="KW-0067">ATP-binding</keyword>
<evidence type="ECO:0000256" key="9">
    <source>
        <dbReference type="ARBA" id="ARBA00022741"/>
    </source>
</evidence>
<feature type="region of interest" description="Disordered" evidence="15">
    <location>
        <begin position="627"/>
        <end position="647"/>
    </location>
</feature>
<comment type="catalytic activity">
    <reaction evidence="1">
        <text>ATP + protein L-histidine = ADP + protein N-phospho-L-histidine.</text>
        <dbReference type="EC" id="2.7.13.3"/>
    </reaction>
</comment>
<keyword evidence="4" id="KW-1003">Cell membrane</keyword>
<dbReference type="EC" id="2.7.13.3" evidence="3"/>
<dbReference type="InterPro" id="IPR029095">
    <property type="entry name" value="NarX-like_N"/>
</dbReference>
<dbReference type="Pfam" id="PF07730">
    <property type="entry name" value="HisKA_3"/>
    <property type="match status" value="1"/>
</dbReference>
<dbReference type="InterPro" id="IPR036890">
    <property type="entry name" value="HATPase_C_sf"/>
</dbReference>